<keyword evidence="3" id="KW-1185">Reference proteome</keyword>
<dbReference type="AlphaFoldDB" id="A0A2T0QMH1"/>
<proteinExistence type="predicted"/>
<evidence type="ECO:0000256" key="1">
    <source>
        <dbReference type="SAM" id="Phobius"/>
    </source>
</evidence>
<sequence>MNRNTSNRSSLLIWSFNTAGALTLLAYQLWVAHTEPGALFVFWSVVGALVGIGLPIVALALAGRRLLRHQRVAKAAGHPIRES</sequence>
<accession>A0A2T0QMH1</accession>
<protein>
    <submittedName>
        <fullName evidence="2">Uncharacterized protein</fullName>
    </submittedName>
</protein>
<name>A0A2T0QMH1_9ACTN</name>
<comment type="caution">
    <text evidence="2">The sequence shown here is derived from an EMBL/GenBank/DDBJ whole genome shotgun (WGS) entry which is preliminary data.</text>
</comment>
<keyword evidence="1" id="KW-1133">Transmembrane helix</keyword>
<evidence type="ECO:0000313" key="2">
    <source>
        <dbReference type="EMBL" id="PRY05745.1"/>
    </source>
</evidence>
<keyword evidence="1" id="KW-0812">Transmembrane</keyword>
<reference evidence="2 3" key="1">
    <citation type="submission" date="2018-03" db="EMBL/GenBank/DDBJ databases">
        <title>Genomic Encyclopedia of Archaeal and Bacterial Type Strains, Phase II (KMG-II): from individual species to whole genera.</title>
        <authorList>
            <person name="Goeker M."/>
        </authorList>
    </citation>
    <scope>NUCLEOTIDE SEQUENCE [LARGE SCALE GENOMIC DNA]</scope>
    <source>
        <strain evidence="2 3">DSM 19711</strain>
    </source>
</reference>
<feature type="transmembrane region" description="Helical" evidence="1">
    <location>
        <begin position="37"/>
        <end position="61"/>
    </location>
</feature>
<feature type="transmembrane region" description="Helical" evidence="1">
    <location>
        <begin position="12"/>
        <end position="31"/>
    </location>
</feature>
<dbReference type="Proteomes" id="UP000238083">
    <property type="component" value="Unassembled WGS sequence"/>
</dbReference>
<keyword evidence="1" id="KW-0472">Membrane</keyword>
<evidence type="ECO:0000313" key="3">
    <source>
        <dbReference type="Proteomes" id="UP000238083"/>
    </source>
</evidence>
<organism evidence="2 3">
    <name type="scientific">Kineococcus rhizosphaerae</name>
    <dbReference type="NCBI Taxonomy" id="559628"/>
    <lineage>
        <taxon>Bacteria</taxon>
        <taxon>Bacillati</taxon>
        <taxon>Actinomycetota</taxon>
        <taxon>Actinomycetes</taxon>
        <taxon>Kineosporiales</taxon>
        <taxon>Kineosporiaceae</taxon>
        <taxon>Kineococcus</taxon>
    </lineage>
</organism>
<dbReference type="EMBL" id="PVZF01000037">
    <property type="protein sequence ID" value="PRY05745.1"/>
    <property type="molecule type" value="Genomic_DNA"/>
</dbReference>
<gene>
    <name evidence="2" type="ORF">CLV37_1376</name>
</gene>
<dbReference type="RefSeq" id="WP_106215719.1">
    <property type="nucleotide sequence ID" value="NZ_PVZF01000037.1"/>
</dbReference>